<dbReference type="Pfam" id="PF13920">
    <property type="entry name" value="zf-C3HC4_3"/>
    <property type="match status" value="1"/>
</dbReference>
<dbReference type="GO" id="GO:0051726">
    <property type="term" value="P:regulation of cell cycle"/>
    <property type="evidence" value="ECO:0007669"/>
    <property type="project" value="TreeGrafter"/>
</dbReference>
<dbReference type="PROSITE" id="PS50089">
    <property type="entry name" value="ZF_RING_2"/>
    <property type="match status" value="1"/>
</dbReference>
<dbReference type="Gene3D" id="1.10.1170.10">
    <property type="entry name" value="Inhibitor Of Apoptosis Protein (2mihbC-IAP-1), Chain A"/>
    <property type="match status" value="2"/>
</dbReference>
<evidence type="ECO:0000259" key="1">
    <source>
        <dbReference type="PROSITE" id="PS50089"/>
    </source>
</evidence>
<dbReference type="GO" id="GO:0031398">
    <property type="term" value="P:positive regulation of protein ubiquitination"/>
    <property type="evidence" value="ECO:0007669"/>
    <property type="project" value="TreeGrafter"/>
</dbReference>
<dbReference type="GO" id="GO:0061630">
    <property type="term" value="F:ubiquitin protein ligase activity"/>
    <property type="evidence" value="ECO:0007669"/>
    <property type="project" value="TreeGrafter"/>
</dbReference>
<dbReference type="InterPro" id="IPR001841">
    <property type="entry name" value="Znf_RING"/>
</dbReference>
<proteinExistence type="predicted"/>
<dbReference type="SMART" id="SM00238">
    <property type="entry name" value="BIR"/>
    <property type="match status" value="2"/>
</dbReference>
<dbReference type="Proteomes" id="UP001178148">
    <property type="component" value="Unassembled WGS sequence"/>
</dbReference>
<reference evidence="2 3" key="1">
    <citation type="journal article" date="2023" name="bioRxiv">
        <title>An intranuclear bacterial parasite of deep-sea mussels expresses apoptosis inhibitors acquired from its host.</title>
        <authorList>
            <person name="Gonzalez Porras M.A."/>
            <person name="Assie A."/>
            <person name="Tietjen M."/>
            <person name="Violette M."/>
            <person name="Kleiner M."/>
            <person name="Gruber-Vodicka H."/>
            <person name="Dubilier N."/>
            <person name="Leisch N."/>
        </authorList>
    </citation>
    <scope>NUCLEOTIDE SEQUENCE [LARGE SCALE GENOMIC DNA]</scope>
    <source>
        <strain evidence="2">IAP13</strain>
    </source>
</reference>
<dbReference type="SUPFAM" id="SSF57924">
    <property type="entry name" value="Inhibitor of apoptosis (IAP) repeat"/>
    <property type="match status" value="2"/>
</dbReference>
<evidence type="ECO:0000313" key="3">
    <source>
        <dbReference type="Proteomes" id="UP001178148"/>
    </source>
</evidence>
<dbReference type="InterPro" id="IPR013083">
    <property type="entry name" value="Znf_RING/FYVE/PHD"/>
</dbReference>
<dbReference type="PANTHER" id="PTHR10044:SF139">
    <property type="entry name" value="DEATH-ASSOCIATED INHIBITOR OF APOPTOSIS 2"/>
    <property type="match status" value="1"/>
</dbReference>
<dbReference type="GO" id="GO:0043027">
    <property type="term" value="F:cysteine-type endopeptidase inhibitor activity involved in apoptotic process"/>
    <property type="evidence" value="ECO:0007669"/>
    <property type="project" value="TreeGrafter"/>
</dbReference>
<dbReference type="Pfam" id="PF00653">
    <property type="entry name" value="BIR"/>
    <property type="match status" value="2"/>
</dbReference>
<organism evidence="2 3">
    <name type="scientific">Candidatus Endonucleibacter bathymodioli</name>
    <dbReference type="NCBI Taxonomy" id="539814"/>
    <lineage>
        <taxon>Bacteria</taxon>
        <taxon>Pseudomonadati</taxon>
        <taxon>Pseudomonadota</taxon>
        <taxon>Gammaproteobacteria</taxon>
        <taxon>Oceanospirillales</taxon>
        <taxon>Endozoicomonadaceae</taxon>
        <taxon>Candidatus Endonucleibacter</taxon>
    </lineage>
</organism>
<dbReference type="InterPro" id="IPR050784">
    <property type="entry name" value="IAP"/>
</dbReference>
<accession>A0AA90NST7</accession>
<dbReference type="AlphaFoldDB" id="A0AA90NST7"/>
<sequence>MRHVKEKKATACFIDDHSGNPYAYVVYMYMKLVLNVDNVETFTEIIYRPPKLEVMKKITGNNFIEIGCAKNEVVEVIKNEKKEMEEEGKQTAIRLADEEQRERQTEMGINQEVNEELEESMQLPVEEVLRDEDVRKTVNVTMQKAKLRQAENEARIQAEWTDGCKPVFISPKFSSLQARLNSYEYWRYGCMQKAEDLAEAGFYYTGQFDMVQCFCCDLVLSDWHSSHNAWQWYARHMLSCWFLRIKKGDGYIDAIKHEWKKEYDPKHTYFFSKQSRFDSFEVWSDDIEQTPSILADAGFYSTGYEDLVRCHYCDIGLYGWRRGIDPWNKNAILSRKCKYLLQRKGQYFAENIWAMRSRQALREASEQALVSASKTASAMEEVWRVRLEEGEEEKVDVKQLLQENKELKASQLCIECKESQRKTLNMPCGHWMFCEKCCNKKILTNCPKCSKKIQKFIKVFLL</sequence>
<dbReference type="Gene3D" id="3.30.40.10">
    <property type="entry name" value="Zinc/RING finger domain, C3HC4 (zinc finger)"/>
    <property type="match status" value="1"/>
</dbReference>
<name>A0AA90NST7_9GAMM</name>
<dbReference type="PROSITE" id="PS50143">
    <property type="entry name" value="BIR_REPEAT_2"/>
    <property type="match status" value="2"/>
</dbReference>
<dbReference type="EMBL" id="JASXSV010000006">
    <property type="protein sequence ID" value="MDP0588652.1"/>
    <property type="molecule type" value="Genomic_DNA"/>
</dbReference>
<dbReference type="CDD" id="cd00022">
    <property type="entry name" value="BIR"/>
    <property type="match status" value="2"/>
</dbReference>
<comment type="caution">
    <text evidence="2">The sequence shown here is derived from an EMBL/GenBank/DDBJ whole genome shotgun (WGS) entry which is preliminary data.</text>
</comment>
<protein>
    <submittedName>
        <fullName evidence="2">RING-HC finger protein</fullName>
    </submittedName>
</protein>
<dbReference type="InterPro" id="IPR001370">
    <property type="entry name" value="BIR_rpt"/>
</dbReference>
<dbReference type="GO" id="GO:0005737">
    <property type="term" value="C:cytoplasm"/>
    <property type="evidence" value="ECO:0007669"/>
    <property type="project" value="TreeGrafter"/>
</dbReference>
<dbReference type="PANTHER" id="PTHR10044">
    <property type="entry name" value="INHIBITOR OF APOPTOSIS"/>
    <property type="match status" value="1"/>
</dbReference>
<keyword evidence="3" id="KW-1185">Reference proteome</keyword>
<evidence type="ECO:0000313" key="2">
    <source>
        <dbReference type="EMBL" id="MDP0588652.1"/>
    </source>
</evidence>
<feature type="domain" description="RING-type" evidence="1">
    <location>
        <begin position="413"/>
        <end position="450"/>
    </location>
</feature>
<gene>
    <name evidence="2" type="ORF">QS748_05425</name>
</gene>